<keyword evidence="5" id="KW-1185">Reference proteome</keyword>
<dbReference type="Pfam" id="PF00201">
    <property type="entry name" value="UDPGT"/>
    <property type="match status" value="1"/>
</dbReference>
<dbReference type="EMBL" id="JAKUCV010000872">
    <property type="protein sequence ID" value="KAJ4848569.1"/>
    <property type="molecule type" value="Genomic_DNA"/>
</dbReference>
<proteinExistence type="inferred from homology"/>
<reference evidence="4" key="2">
    <citation type="journal article" date="2023" name="Plants (Basel)">
        <title>Annotation of the Turnera subulata (Passifloraceae) Draft Genome Reveals the S-Locus Evolved after the Divergence of Turneroideae from Passifloroideae in a Stepwise Manner.</title>
        <authorList>
            <person name="Henning P.M."/>
            <person name="Roalson E.H."/>
            <person name="Mir W."/>
            <person name="McCubbin A.G."/>
            <person name="Shore J.S."/>
        </authorList>
    </citation>
    <scope>NUCLEOTIDE SEQUENCE</scope>
    <source>
        <strain evidence="4">F60SS</strain>
    </source>
</reference>
<evidence type="ECO:0000256" key="2">
    <source>
        <dbReference type="ARBA" id="ARBA00022676"/>
    </source>
</evidence>
<dbReference type="InterPro" id="IPR002213">
    <property type="entry name" value="UDP_glucos_trans"/>
</dbReference>
<dbReference type="AlphaFoldDB" id="A0A9Q0GE72"/>
<dbReference type="PANTHER" id="PTHR48049:SF60">
    <property type="entry name" value="UDP-GLYCOSYLTRANSFERASE 91B1"/>
    <property type="match status" value="1"/>
</dbReference>
<reference evidence="4" key="1">
    <citation type="submission" date="2022-02" db="EMBL/GenBank/DDBJ databases">
        <authorList>
            <person name="Henning P.M."/>
            <person name="McCubbin A.G."/>
            <person name="Shore J.S."/>
        </authorList>
    </citation>
    <scope>NUCLEOTIDE SEQUENCE</scope>
    <source>
        <strain evidence="4">F60SS</strain>
        <tissue evidence="4">Leaves</tissue>
    </source>
</reference>
<accession>A0A9Q0GE72</accession>
<dbReference type="PANTHER" id="PTHR48049">
    <property type="entry name" value="GLYCOSYLTRANSFERASE"/>
    <property type="match status" value="1"/>
</dbReference>
<dbReference type="Gene3D" id="3.40.50.2000">
    <property type="entry name" value="Glycogen Phosphorylase B"/>
    <property type="match status" value="2"/>
</dbReference>
<dbReference type="GO" id="GO:0035251">
    <property type="term" value="F:UDP-glucosyltransferase activity"/>
    <property type="evidence" value="ECO:0007669"/>
    <property type="project" value="InterPro"/>
</dbReference>
<dbReference type="InterPro" id="IPR050481">
    <property type="entry name" value="UDP-glycosyltransf_plant"/>
</dbReference>
<evidence type="ECO:0000256" key="3">
    <source>
        <dbReference type="ARBA" id="ARBA00022679"/>
    </source>
</evidence>
<comment type="caution">
    <text evidence="4">The sequence shown here is derived from an EMBL/GenBank/DDBJ whole genome shotgun (WGS) entry which is preliminary data.</text>
</comment>
<dbReference type="OrthoDB" id="838595at2759"/>
<evidence type="ECO:0000256" key="1">
    <source>
        <dbReference type="ARBA" id="ARBA00009995"/>
    </source>
</evidence>
<evidence type="ECO:0000313" key="5">
    <source>
        <dbReference type="Proteomes" id="UP001141552"/>
    </source>
</evidence>
<dbReference type="CDD" id="cd03784">
    <property type="entry name" value="GT1_Gtf-like"/>
    <property type="match status" value="1"/>
</dbReference>
<keyword evidence="2" id="KW-0328">Glycosyltransferase</keyword>
<name>A0A9Q0GE72_9ROSI</name>
<dbReference type="Proteomes" id="UP001141552">
    <property type="component" value="Unassembled WGS sequence"/>
</dbReference>
<sequence>MAEPRKQLHVAMFPWLAFGHMLPYLELANLMAKRGHKISFLSTPRNIQRLPNPPPELAPLIKFVPLPLPPVDGLPDEAEATTDLQPHQVPYLKTAYDGLQESMAQLLEASSLDWIIYDFAPHWLPPVASRLGISRACFSIFNAWTIAFLGQSSSAMIEGIDPRTEREHFTVPPPWIPFPSKVAFQLHEVRRYMGDHVNGNSSGVTDIARFGYAIAGSDVVAIRSCSEMEGDFLRLVGELHGKPTFPVGLLPPSVSGGDAPLDNSWLTIREWLDKQSKGSVVYIAFGSENTLSQAELTELAMGLELSGVPFFWVLLRKQHKLAELPAGFEERVKGRGVVWTSWAPQLRVLAHDSVGGFLTHNGWSSIIEGLYFGRVLLMLPFSIDQGLNARVLGEQKVGVEVPKDDEDGSFTRDSVAKSLKLVLVDEEGAVFRGKAKQMSKLVGDRDLQHQYVDKFIEFLISQRLSVQNLNNIRL</sequence>
<keyword evidence="3" id="KW-0808">Transferase</keyword>
<evidence type="ECO:0000313" key="4">
    <source>
        <dbReference type="EMBL" id="KAJ4848569.1"/>
    </source>
</evidence>
<organism evidence="4 5">
    <name type="scientific">Turnera subulata</name>
    <dbReference type="NCBI Taxonomy" id="218843"/>
    <lineage>
        <taxon>Eukaryota</taxon>
        <taxon>Viridiplantae</taxon>
        <taxon>Streptophyta</taxon>
        <taxon>Embryophyta</taxon>
        <taxon>Tracheophyta</taxon>
        <taxon>Spermatophyta</taxon>
        <taxon>Magnoliopsida</taxon>
        <taxon>eudicotyledons</taxon>
        <taxon>Gunneridae</taxon>
        <taxon>Pentapetalae</taxon>
        <taxon>rosids</taxon>
        <taxon>fabids</taxon>
        <taxon>Malpighiales</taxon>
        <taxon>Passifloraceae</taxon>
        <taxon>Turnera</taxon>
    </lineage>
</organism>
<evidence type="ECO:0008006" key="6">
    <source>
        <dbReference type="Google" id="ProtNLM"/>
    </source>
</evidence>
<dbReference type="SUPFAM" id="SSF53756">
    <property type="entry name" value="UDP-Glycosyltransferase/glycogen phosphorylase"/>
    <property type="match status" value="1"/>
</dbReference>
<comment type="similarity">
    <text evidence="1">Belongs to the UDP-glycosyltransferase family.</text>
</comment>
<gene>
    <name evidence="4" type="ORF">Tsubulata_028923</name>
</gene>
<dbReference type="FunFam" id="3.40.50.2000:FF:000037">
    <property type="entry name" value="Glycosyltransferase"/>
    <property type="match status" value="1"/>
</dbReference>
<protein>
    <recommendedName>
        <fullName evidence="6">Glycosyltransferase</fullName>
    </recommendedName>
</protein>
<dbReference type="FunFam" id="3.40.50.2000:FF:000088">
    <property type="entry name" value="Glycosyltransferase"/>
    <property type="match status" value="1"/>
</dbReference>